<name>A0A0E3JMM4_CLOSL</name>
<evidence type="ECO:0000313" key="4">
    <source>
        <dbReference type="EMBL" id="AKA68217.1"/>
    </source>
</evidence>
<dbReference type="InterPro" id="IPR004089">
    <property type="entry name" value="MCPsignal_dom"/>
</dbReference>
<evidence type="ECO:0000259" key="3">
    <source>
        <dbReference type="PROSITE" id="PS50111"/>
    </source>
</evidence>
<organism evidence="4 5">
    <name type="scientific">Clostridium scatologenes</name>
    <dbReference type="NCBI Taxonomy" id="1548"/>
    <lineage>
        <taxon>Bacteria</taxon>
        <taxon>Bacillati</taxon>
        <taxon>Bacillota</taxon>
        <taxon>Clostridia</taxon>
        <taxon>Eubacteriales</taxon>
        <taxon>Clostridiaceae</taxon>
        <taxon>Clostridium</taxon>
    </lineage>
</organism>
<dbReference type="SMART" id="SM00283">
    <property type="entry name" value="MA"/>
    <property type="match status" value="1"/>
</dbReference>
<dbReference type="Pfam" id="PF00015">
    <property type="entry name" value="MCPsignal"/>
    <property type="match status" value="1"/>
</dbReference>
<dbReference type="Gene3D" id="1.10.287.950">
    <property type="entry name" value="Methyl-accepting chemotaxis protein"/>
    <property type="match status" value="1"/>
</dbReference>
<keyword evidence="5" id="KW-1185">Reference proteome</keyword>
<dbReference type="PROSITE" id="PS50111">
    <property type="entry name" value="CHEMOTAXIS_TRANSDUC_2"/>
    <property type="match status" value="1"/>
</dbReference>
<dbReference type="EMBL" id="CP009933">
    <property type="protein sequence ID" value="AKA68217.1"/>
    <property type="molecule type" value="Genomic_DNA"/>
</dbReference>
<proteinExistence type="predicted"/>
<evidence type="ECO:0000256" key="1">
    <source>
        <dbReference type="ARBA" id="ARBA00023224"/>
    </source>
</evidence>
<reference evidence="4 5" key="1">
    <citation type="journal article" date="2015" name="J. Biotechnol.">
        <title>Complete genome sequence of a malodorant-producing acetogen, Clostridium scatologenes ATCC 25775(T).</title>
        <authorList>
            <person name="Zhu Z."/>
            <person name="Guo T."/>
            <person name="Zheng H."/>
            <person name="Song T."/>
            <person name="Ouyang P."/>
            <person name="Xie J."/>
        </authorList>
    </citation>
    <scope>NUCLEOTIDE SEQUENCE [LARGE SCALE GENOMIC DNA]</scope>
    <source>
        <strain evidence="4 5">ATCC 25775</strain>
    </source>
</reference>
<dbReference type="AlphaFoldDB" id="A0A0E3JMM4"/>
<sequence>MEDKTFQSFLEVVPSLKEMLDEDIGVVVADKTNIIFYLPGDTINLNHKVGDKLLVGEPLYKTIKSGKKHSSIVSKEIYGIPFKAVTYPIKDSKEMIIGAVGISKSLKDNFEVEEASENLFVSLQQTNASVTEICNGSQNLFASIEKIVESSKRAEEKLKESYQILDLIQNVARQSNLLGLNAAIESARAGEYGKGFSVVASEMRRLAQLTGQSSKNVSKILIDMNNSIEDIKKFVNQVHTISESQVAETEEITAVMEKITLDSQRLADSAKII</sequence>
<dbReference type="HOGENOM" id="CLU_043276_0_0_9"/>
<dbReference type="SUPFAM" id="SSF103190">
    <property type="entry name" value="Sensory domain-like"/>
    <property type="match status" value="1"/>
</dbReference>
<evidence type="ECO:0000256" key="2">
    <source>
        <dbReference type="PROSITE-ProRule" id="PRU00284"/>
    </source>
</evidence>
<dbReference type="InterPro" id="IPR029151">
    <property type="entry name" value="Sensor-like_sf"/>
</dbReference>
<dbReference type="PANTHER" id="PTHR32089:SF112">
    <property type="entry name" value="LYSOZYME-LIKE PROTEIN-RELATED"/>
    <property type="match status" value="1"/>
</dbReference>
<dbReference type="GO" id="GO:0016020">
    <property type="term" value="C:membrane"/>
    <property type="evidence" value="ECO:0007669"/>
    <property type="project" value="InterPro"/>
</dbReference>
<dbReference type="SUPFAM" id="SSF58104">
    <property type="entry name" value="Methyl-accepting chemotaxis protein (MCP) signaling domain"/>
    <property type="match status" value="1"/>
</dbReference>
<dbReference type="Proteomes" id="UP000033115">
    <property type="component" value="Chromosome"/>
</dbReference>
<gene>
    <name evidence="4" type="ORF">CSCA_1092</name>
</gene>
<dbReference type="STRING" id="1548.CSCA_1092"/>
<dbReference type="PANTHER" id="PTHR32089">
    <property type="entry name" value="METHYL-ACCEPTING CHEMOTAXIS PROTEIN MCPB"/>
    <property type="match status" value="1"/>
</dbReference>
<evidence type="ECO:0000313" key="5">
    <source>
        <dbReference type="Proteomes" id="UP000033115"/>
    </source>
</evidence>
<dbReference type="GO" id="GO:0007165">
    <property type="term" value="P:signal transduction"/>
    <property type="evidence" value="ECO:0007669"/>
    <property type="project" value="UniProtKB-KW"/>
</dbReference>
<protein>
    <submittedName>
        <fullName evidence="4">Methyl-accepting chemotaxis sensory transducer</fullName>
    </submittedName>
</protein>
<feature type="domain" description="Methyl-accepting transducer" evidence="3">
    <location>
        <begin position="111"/>
        <end position="273"/>
    </location>
</feature>
<dbReference type="RefSeq" id="WP_029159702.1">
    <property type="nucleotide sequence ID" value="NZ_CP009933.1"/>
</dbReference>
<dbReference type="KEGG" id="csq:CSCA_1092"/>
<keyword evidence="1 2" id="KW-0807">Transducer</keyword>
<accession>A0A0E3JMM4</accession>